<gene>
    <name evidence="2" type="ORF">L3556_14545</name>
</gene>
<evidence type="ECO:0000313" key="3">
    <source>
        <dbReference type="Proteomes" id="UP001154265"/>
    </source>
</evidence>
<evidence type="ECO:0000313" key="2">
    <source>
        <dbReference type="EMBL" id="MDG2992139.1"/>
    </source>
</evidence>
<sequence>MVSMISQSSFPNGRQSLFQRLVQGILKPLQHWIDRVDVRQPSRAHRLCRLIPAQCPFERDIQVGSWQFHIPALCQLNPVYEQLVFLRFRALCYLADECGEDISQYC</sequence>
<accession>A0ABT6F2P8</accession>
<dbReference type="EMBL" id="JAKKUT010000008">
    <property type="protein sequence ID" value="MDG2992139.1"/>
    <property type="molecule type" value="Genomic_DNA"/>
</dbReference>
<dbReference type="InterPro" id="IPR009717">
    <property type="entry name" value="Mo-dep_Nase_C"/>
</dbReference>
<evidence type="ECO:0000259" key="1">
    <source>
        <dbReference type="Pfam" id="PF06967"/>
    </source>
</evidence>
<dbReference type="RefSeq" id="WP_277868064.1">
    <property type="nucleotide sequence ID" value="NZ_JAKKUT010000008.1"/>
</dbReference>
<name>A0ABT6F2P8_9SYNE</name>
<protein>
    <submittedName>
        <fullName evidence="2">Mo-dependent nitrogenase C-terminal domain-containing protein</fullName>
    </submittedName>
</protein>
<dbReference type="Pfam" id="PF06967">
    <property type="entry name" value="Mo-nitro_C"/>
    <property type="match status" value="1"/>
</dbReference>
<keyword evidence="3" id="KW-1185">Reference proteome</keyword>
<proteinExistence type="predicted"/>
<feature type="domain" description="Mo-dependent nitrogenase C-terminal" evidence="1">
    <location>
        <begin position="25"/>
        <end position="106"/>
    </location>
</feature>
<comment type="caution">
    <text evidence="2">The sequence shown here is derived from an EMBL/GenBank/DDBJ whole genome shotgun (WGS) entry which is preliminary data.</text>
</comment>
<organism evidence="2 3">
    <name type="scientific">Candidatus Synechococcus calcipolaris G9</name>
    <dbReference type="NCBI Taxonomy" id="1497997"/>
    <lineage>
        <taxon>Bacteria</taxon>
        <taxon>Bacillati</taxon>
        <taxon>Cyanobacteriota</taxon>
        <taxon>Cyanophyceae</taxon>
        <taxon>Synechococcales</taxon>
        <taxon>Synechococcaceae</taxon>
        <taxon>Synechococcus</taxon>
    </lineage>
</organism>
<reference evidence="2" key="1">
    <citation type="journal article" date="2022" name="Genome Biol. Evol.">
        <title>A New Gene Family Diagnostic for Intracellular Biomineralization of Amorphous Ca Carbonates by Cyanobacteria.</title>
        <authorList>
            <person name="Benzerara K."/>
            <person name="Duprat E."/>
            <person name="Bitard-Feildel T."/>
            <person name="Caumes G."/>
            <person name="Cassier-Chauvat C."/>
            <person name="Chauvat F."/>
            <person name="Dezi M."/>
            <person name="Diop S.I."/>
            <person name="Gaschignard G."/>
            <person name="Gorgen S."/>
            <person name="Gugger M."/>
            <person name="Lopez-Garcia P."/>
            <person name="Millet M."/>
            <person name="Skouri-Panet F."/>
            <person name="Moreira D."/>
            <person name="Callebaut I."/>
        </authorList>
    </citation>
    <scope>NUCLEOTIDE SEQUENCE</scope>
    <source>
        <strain evidence="2">G9</strain>
    </source>
</reference>
<dbReference type="Proteomes" id="UP001154265">
    <property type="component" value="Unassembled WGS sequence"/>
</dbReference>
<reference evidence="2" key="2">
    <citation type="submission" date="2022-01" db="EMBL/GenBank/DDBJ databases">
        <authorList>
            <person name="Zivanovic Y."/>
            <person name="Moreira D."/>
            <person name="Lopez-Garcia P."/>
        </authorList>
    </citation>
    <scope>NUCLEOTIDE SEQUENCE</scope>
    <source>
        <strain evidence="2">G9</strain>
    </source>
</reference>